<organism evidence="2 3">
    <name type="scientific">Portunus trituberculatus</name>
    <name type="common">Swimming crab</name>
    <name type="synonym">Neptunus trituberculatus</name>
    <dbReference type="NCBI Taxonomy" id="210409"/>
    <lineage>
        <taxon>Eukaryota</taxon>
        <taxon>Metazoa</taxon>
        <taxon>Ecdysozoa</taxon>
        <taxon>Arthropoda</taxon>
        <taxon>Crustacea</taxon>
        <taxon>Multicrustacea</taxon>
        <taxon>Malacostraca</taxon>
        <taxon>Eumalacostraca</taxon>
        <taxon>Eucarida</taxon>
        <taxon>Decapoda</taxon>
        <taxon>Pleocyemata</taxon>
        <taxon>Brachyura</taxon>
        <taxon>Eubrachyura</taxon>
        <taxon>Portunoidea</taxon>
        <taxon>Portunidae</taxon>
        <taxon>Portuninae</taxon>
        <taxon>Portunus</taxon>
    </lineage>
</organism>
<name>A0A5B7CZN6_PORTR</name>
<evidence type="ECO:0000313" key="2">
    <source>
        <dbReference type="EMBL" id="MPC15222.1"/>
    </source>
</evidence>
<dbReference type="AlphaFoldDB" id="A0A5B7CZN6"/>
<feature type="compositionally biased region" description="Pro residues" evidence="1">
    <location>
        <begin position="19"/>
        <end position="30"/>
    </location>
</feature>
<feature type="region of interest" description="Disordered" evidence="1">
    <location>
        <begin position="13"/>
        <end position="39"/>
    </location>
</feature>
<dbReference type="Proteomes" id="UP000324222">
    <property type="component" value="Unassembled WGS sequence"/>
</dbReference>
<gene>
    <name evidence="2" type="ORF">E2C01_008007</name>
</gene>
<comment type="caution">
    <text evidence="2">The sequence shown here is derived from an EMBL/GenBank/DDBJ whole genome shotgun (WGS) entry which is preliminary data.</text>
</comment>
<reference evidence="2 3" key="1">
    <citation type="submission" date="2019-05" db="EMBL/GenBank/DDBJ databases">
        <title>Another draft genome of Portunus trituberculatus and its Hox gene families provides insights of decapod evolution.</title>
        <authorList>
            <person name="Jeong J.-H."/>
            <person name="Song I."/>
            <person name="Kim S."/>
            <person name="Choi T."/>
            <person name="Kim D."/>
            <person name="Ryu S."/>
            <person name="Kim W."/>
        </authorList>
    </citation>
    <scope>NUCLEOTIDE SEQUENCE [LARGE SCALE GENOMIC DNA]</scope>
    <source>
        <tissue evidence="2">Muscle</tissue>
    </source>
</reference>
<dbReference type="EMBL" id="VSRR010000409">
    <property type="protein sequence ID" value="MPC15222.1"/>
    <property type="molecule type" value="Genomic_DNA"/>
</dbReference>
<sequence>MVMMVMVMSSVSSHLSLPPSLPPPHPPPAHLPHTSTPINADQGLLTMLHVSISVRHGGGRPTRSPDDDPGS</sequence>
<proteinExistence type="predicted"/>
<evidence type="ECO:0000313" key="3">
    <source>
        <dbReference type="Proteomes" id="UP000324222"/>
    </source>
</evidence>
<keyword evidence="3" id="KW-1185">Reference proteome</keyword>
<protein>
    <submittedName>
        <fullName evidence="2">Uncharacterized protein</fullName>
    </submittedName>
</protein>
<evidence type="ECO:0000256" key="1">
    <source>
        <dbReference type="SAM" id="MobiDB-lite"/>
    </source>
</evidence>
<accession>A0A5B7CZN6</accession>